<dbReference type="InterPro" id="IPR050902">
    <property type="entry name" value="ABC_Transporter_SBP"/>
</dbReference>
<reference evidence="4" key="1">
    <citation type="journal article" date="2019" name="Int. J. Syst. Evol. Microbiol.">
        <title>The Global Catalogue of Microorganisms (GCM) 10K type strain sequencing project: providing services to taxonomists for standard genome sequencing and annotation.</title>
        <authorList>
            <consortium name="The Broad Institute Genomics Platform"/>
            <consortium name="The Broad Institute Genome Sequencing Center for Infectious Disease"/>
            <person name="Wu L."/>
            <person name="Ma J."/>
        </authorList>
    </citation>
    <scope>NUCLEOTIDE SEQUENCE [LARGE SCALE GENOMIC DNA]</scope>
    <source>
        <strain evidence="4">CG52</strain>
    </source>
</reference>
<dbReference type="InterPro" id="IPR002491">
    <property type="entry name" value="ABC_transptr_periplasmic_BD"/>
</dbReference>
<name>A0ABW4M0W5_9HYPH</name>
<dbReference type="EMBL" id="JBHUEQ010000006">
    <property type="protein sequence ID" value="MFD1744889.1"/>
    <property type="molecule type" value="Genomic_DNA"/>
</dbReference>
<protein>
    <submittedName>
        <fullName evidence="3">Hemin ABC transporter substrate-binding protein</fullName>
    </submittedName>
</protein>
<feature type="signal peptide" evidence="1">
    <location>
        <begin position="1"/>
        <end position="27"/>
    </location>
</feature>
<dbReference type="RefSeq" id="WP_377397487.1">
    <property type="nucleotide sequence ID" value="NZ_JBHUEQ010000006.1"/>
</dbReference>
<gene>
    <name evidence="3" type="ORF">ACFSE1_05380</name>
</gene>
<keyword evidence="4" id="KW-1185">Reference proteome</keyword>
<dbReference type="Gene3D" id="3.40.50.1980">
    <property type="entry name" value="Nitrogenase molybdenum iron protein domain"/>
    <property type="match status" value="2"/>
</dbReference>
<sequence length="294" mass="31067">MPRFELKRLFGIAALMICTLCQGAVHADDVQQYPQSSRIVSVGGTITEILYALDAQDRIVAVDATSIYPASAREKPDIGYIRALSPEGIIAQNPDLILLQEGAGPADALAVLRTSGIPIITIKSEAEADSISRRIRDVGLAVGLKDKADSLATQVARDITSLLSKTSNTVHPRKRVLFVLSLANGRVMVGGHGTEAGALIEMAGGVNAADQINGYKPMTDEAVIAAKPDFVLVMQSGNHHLTPEQVFQVPALASSPAATNKALLSMDALLLTGFGPRTPEAIRLLHAKLYGGSQ</sequence>
<dbReference type="SUPFAM" id="SSF53807">
    <property type="entry name" value="Helical backbone' metal receptor"/>
    <property type="match status" value="1"/>
</dbReference>
<dbReference type="PANTHER" id="PTHR30535:SF4">
    <property type="entry name" value="HEMIN-BINDING PERIPLASMIC PROTEIN HMUT"/>
    <property type="match status" value="1"/>
</dbReference>
<evidence type="ECO:0000256" key="1">
    <source>
        <dbReference type="SAM" id="SignalP"/>
    </source>
</evidence>
<dbReference type="Pfam" id="PF01497">
    <property type="entry name" value="Peripla_BP_2"/>
    <property type="match status" value="1"/>
</dbReference>
<dbReference type="PROSITE" id="PS50983">
    <property type="entry name" value="FE_B12_PBP"/>
    <property type="match status" value="1"/>
</dbReference>
<keyword evidence="1" id="KW-0732">Signal</keyword>
<dbReference type="Proteomes" id="UP001597322">
    <property type="component" value="Unassembled WGS sequence"/>
</dbReference>
<feature type="domain" description="Fe/B12 periplasmic-binding" evidence="2">
    <location>
        <begin position="38"/>
        <end position="293"/>
    </location>
</feature>
<organism evidence="3 4">
    <name type="scientific">Rhizobium helianthi</name>
    <dbReference type="NCBI Taxonomy" id="1132695"/>
    <lineage>
        <taxon>Bacteria</taxon>
        <taxon>Pseudomonadati</taxon>
        <taxon>Pseudomonadota</taxon>
        <taxon>Alphaproteobacteria</taxon>
        <taxon>Hyphomicrobiales</taxon>
        <taxon>Rhizobiaceae</taxon>
        <taxon>Rhizobium/Agrobacterium group</taxon>
        <taxon>Rhizobium</taxon>
    </lineage>
</organism>
<accession>A0ABW4M0W5</accession>
<proteinExistence type="predicted"/>
<dbReference type="PANTHER" id="PTHR30535">
    <property type="entry name" value="VITAMIN B12-BINDING PROTEIN"/>
    <property type="match status" value="1"/>
</dbReference>
<feature type="chain" id="PRO_5046322620" evidence="1">
    <location>
        <begin position="28"/>
        <end position="294"/>
    </location>
</feature>
<evidence type="ECO:0000313" key="3">
    <source>
        <dbReference type="EMBL" id="MFD1744889.1"/>
    </source>
</evidence>
<evidence type="ECO:0000259" key="2">
    <source>
        <dbReference type="PROSITE" id="PS50983"/>
    </source>
</evidence>
<comment type="caution">
    <text evidence="3">The sequence shown here is derived from an EMBL/GenBank/DDBJ whole genome shotgun (WGS) entry which is preliminary data.</text>
</comment>
<evidence type="ECO:0000313" key="4">
    <source>
        <dbReference type="Proteomes" id="UP001597322"/>
    </source>
</evidence>